<dbReference type="InterPro" id="IPR021820">
    <property type="entry name" value="S-locus_recpt_kinase_C"/>
</dbReference>
<keyword evidence="3" id="KW-1133">Transmembrane helix</keyword>
<evidence type="ECO:0000313" key="6">
    <source>
        <dbReference type="Proteomes" id="UP000657918"/>
    </source>
</evidence>
<dbReference type="OrthoDB" id="785331at2759"/>
<feature type="transmembrane region" description="Helical" evidence="3">
    <location>
        <begin position="313"/>
        <end position="333"/>
    </location>
</feature>
<dbReference type="GO" id="GO:0048544">
    <property type="term" value="P:recognition of pollen"/>
    <property type="evidence" value="ECO:0007669"/>
    <property type="project" value="InterPro"/>
</dbReference>
<evidence type="ECO:0000256" key="3">
    <source>
        <dbReference type="SAM" id="Phobius"/>
    </source>
</evidence>
<keyword evidence="1" id="KW-0732">Signal</keyword>
<dbReference type="EMBL" id="JADGMS010000016">
    <property type="protein sequence ID" value="KAF9666861.1"/>
    <property type="molecule type" value="Genomic_DNA"/>
</dbReference>
<organism evidence="5 6">
    <name type="scientific">Salix dunnii</name>
    <dbReference type="NCBI Taxonomy" id="1413687"/>
    <lineage>
        <taxon>Eukaryota</taxon>
        <taxon>Viridiplantae</taxon>
        <taxon>Streptophyta</taxon>
        <taxon>Embryophyta</taxon>
        <taxon>Tracheophyta</taxon>
        <taxon>Spermatophyta</taxon>
        <taxon>Magnoliopsida</taxon>
        <taxon>eudicotyledons</taxon>
        <taxon>Gunneridae</taxon>
        <taxon>Pentapetalae</taxon>
        <taxon>rosids</taxon>
        <taxon>fabids</taxon>
        <taxon>Malpighiales</taxon>
        <taxon>Salicaceae</taxon>
        <taxon>Saliceae</taxon>
        <taxon>Salix</taxon>
    </lineage>
</organism>
<accession>A0A835MMX7</accession>
<gene>
    <name evidence="5" type="ORF">SADUNF_Sadunf16G0272800</name>
</gene>
<dbReference type="PANTHER" id="PTHR32444">
    <property type="entry name" value="BULB-TYPE LECTIN DOMAIN-CONTAINING PROTEIN"/>
    <property type="match status" value="1"/>
</dbReference>
<dbReference type="SMART" id="SM00473">
    <property type="entry name" value="PAN_AP"/>
    <property type="match status" value="1"/>
</dbReference>
<protein>
    <recommendedName>
        <fullName evidence="4">Apple domain-containing protein</fullName>
    </recommendedName>
</protein>
<dbReference type="Proteomes" id="UP000657918">
    <property type="component" value="Chromosome 16"/>
</dbReference>
<dbReference type="Pfam" id="PF00954">
    <property type="entry name" value="S_locus_glycop"/>
    <property type="match status" value="1"/>
</dbReference>
<keyword evidence="6" id="KW-1185">Reference proteome</keyword>
<keyword evidence="2" id="KW-1015">Disulfide bond</keyword>
<dbReference type="Pfam" id="PF08276">
    <property type="entry name" value="PAN_2"/>
    <property type="match status" value="1"/>
</dbReference>
<keyword evidence="3" id="KW-0812">Transmembrane</keyword>
<keyword evidence="3" id="KW-0472">Membrane</keyword>
<evidence type="ECO:0000256" key="2">
    <source>
        <dbReference type="ARBA" id="ARBA00023157"/>
    </source>
</evidence>
<dbReference type="GO" id="GO:0004674">
    <property type="term" value="F:protein serine/threonine kinase activity"/>
    <property type="evidence" value="ECO:0007669"/>
    <property type="project" value="InterPro"/>
</dbReference>
<evidence type="ECO:0000259" key="4">
    <source>
        <dbReference type="PROSITE" id="PS50948"/>
    </source>
</evidence>
<dbReference type="InterPro" id="IPR003609">
    <property type="entry name" value="Pan_app"/>
</dbReference>
<sequence length="478" mass="53723">MRGKSFSFVPFEGEHTAFPVTLSDTELWHKRLAHCHQKRMLTMKVHEAVRGTENPAPGQFTFGVDLQGYPQLVLRTGTRILYRVGSWNGQYFTGFPQLKPNPIYTFEFVVNQNEVYFKFELRNSSVFSRLTMNPSGLVQRFTWSDQTNDWKVFATAPVDQCENYALCGANALCDSNSSPVCACLDGFIPKFPSEWNSQNWTAGCIRRTPLDCTDEDGFQSYAGVKLPDTSSSWFDNSSTLVECEGLCIHNCSCFAYANLDIRGRGSGCLQWFGDLIDTRKLPEGGQDIYLRLAASESGVSAEKRRKKKTHAGLIGGAAILGSSILIIGIVFCVRRRKHRKNDNFNDMKEEDMELPMHGCFADSYTPSEALRCLHVALLCVQQRPEDRPNMSSVVLMLGSENPLPQPKQPGFFMGSNPPEKDTSSNKHQSYTANEVTVTQLHARKNEGQVWQILKEVFLSFTSEILSSNLVETQTLYDS</sequence>
<dbReference type="PANTHER" id="PTHR32444:SF183">
    <property type="entry name" value="APPLE DOMAIN-CONTAINING PROTEIN"/>
    <property type="match status" value="1"/>
</dbReference>
<reference evidence="5 6" key="1">
    <citation type="submission" date="2020-10" db="EMBL/GenBank/DDBJ databases">
        <title>Plant Genome Project.</title>
        <authorList>
            <person name="Zhang R.-G."/>
        </authorList>
    </citation>
    <scope>NUCLEOTIDE SEQUENCE [LARGE SCALE GENOMIC DNA]</scope>
    <source>
        <strain evidence="5">FAFU-HL-1</strain>
        <tissue evidence="5">Leaf</tissue>
    </source>
</reference>
<feature type="domain" description="Apple" evidence="4">
    <location>
        <begin position="212"/>
        <end position="293"/>
    </location>
</feature>
<evidence type="ECO:0000313" key="5">
    <source>
        <dbReference type="EMBL" id="KAF9666861.1"/>
    </source>
</evidence>
<name>A0A835MMX7_9ROSI</name>
<dbReference type="AlphaFoldDB" id="A0A835MMX7"/>
<proteinExistence type="predicted"/>
<dbReference type="Gene3D" id="3.50.4.10">
    <property type="entry name" value="Hepatocyte Growth Factor"/>
    <property type="match status" value="1"/>
</dbReference>
<dbReference type="InterPro" id="IPR000858">
    <property type="entry name" value="S_locus_glycoprot_dom"/>
</dbReference>
<comment type="caution">
    <text evidence="5">The sequence shown here is derived from an EMBL/GenBank/DDBJ whole genome shotgun (WGS) entry which is preliminary data.</text>
</comment>
<evidence type="ECO:0000256" key="1">
    <source>
        <dbReference type="ARBA" id="ARBA00022729"/>
    </source>
</evidence>
<dbReference type="CDD" id="cd01098">
    <property type="entry name" value="PAN_AP_plant"/>
    <property type="match status" value="1"/>
</dbReference>
<dbReference type="PROSITE" id="PS50948">
    <property type="entry name" value="PAN"/>
    <property type="match status" value="1"/>
</dbReference>
<dbReference type="Pfam" id="PF11883">
    <property type="entry name" value="DUF3403"/>
    <property type="match status" value="1"/>
</dbReference>